<evidence type="ECO:0000256" key="4">
    <source>
        <dbReference type="ARBA" id="ARBA00022723"/>
    </source>
</evidence>
<proteinExistence type="inferred from homology"/>
<dbReference type="InterPro" id="IPR008162">
    <property type="entry name" value="Pyrophosphatase"/>
</dbReference>
<dbReference type="GO" id="GO:0004427">
    <property type="term" value="F:inorganic diphosphate phosphatase activity"/>
    <property type="evidence" value="ECO:0007669"/>
    <property type="project" value="UniProtKB-EC"/>
</dbReference>
<dbReference type="AlphaFoldDB" id="I7I848"/>
<organism evidence="7 8">
    <name type="scientific">Babesia microti (strain RI)</name>
    <dbReference type="NCBI Taxonomy" id="1133968"/>
    <lineage>
        <taxon>Eukaryota</taxon>
        <taxon>Sar</taxon>
        <taxon>Alveolata</taxon>
        <taxon>Apicomplexa</taxon>
        <taxon>Aconoidasida</taxon>
        <taxon>Piroplasmida</taxon>
        <taxon>Babesiidae</taxon>
        <taxon>Babesia</taxon>
    </lineage>
</organism>
<evidence type="ECO:0000313" key="7">
    <source>
        <dbReference type="EMBL" id="CCF72873.1"/>
    </source>
</evidence>
<protein>
    <recommendedName>
        <fullName evidence="3">inorganic diphosphatase</fullName>
        <ecNumber evidence="3">3.6.1.1</ecNumber>
    </recommendedName>
</protein>
<dbReference type="OrthoDB" id="1608002at2759"/>
<keyword evidence="8" id="KW-1185">Reference proteome</keyword>
<dbReference type="GO" id="GO:0006796">
    <property type="term" value="P:phosphate-containing compound metabolic process"/>
    <property type="evidence" value="ECO:0007669"/>
    <property type="project" value="InterPro"/>
</dbReference>
<reference evidence="7 8" key="3">
    <citation type="journal article" date="2016" name="Sci. Rep.">
        <title>Genome-wide diversity and gene expression profiling of Babesia microti isolates identify polymorphic genes that mediate host-pathogen interactions.</title>
        <authorList>
            <person name="Silva J.C."/>
            <person name="Cornillot E."/>
            <person name="McCracken C."/>
            <person name="Usmani-Brown S."/>
            <person name="Dwivedi A."/>
            <person name="Ifeonu O.O."/>
            <person name="Crabtree J."/>
            <person name="Gotia H.T."/>
            <person name="Virji A.Z."/>
            <person name="Reynes C."/>
            <person name="Colinge J."/>
            <person name="Kumar V."/>
            <person name="Lawres L."/>
            <person name="Pazzi J.E."/>
            <person name="Pablo J.V."/>
            <person name="Hung C."/>
            <person name="Brancato J."/>
            <person name="Kumari P."/>
            <person name="Orvis J."/>
            <person name="Tretina K."/>
            <person name="Chibucos M."/>
            <person name="Ott S."/>
            <person name="Sadzewicz L."/>
            <person name="Sengamalay N."/>
            <person name="Shetty A.C."/>
            <person name="Su Q."/>
            <person name="Tallon L."/>
            <person name="Fraser C.M."/>
            <person name="Frutos R."/>
            <person name="Molina D.M."/>
            <person name="Krause P.J."/>
            <person name="Ben Mamoun C."/>
        </authorList>
    </citation>
    <scope>NUCLEOTIDE SEQUENCE [LARGE SCALE GENOMIC DNA]</scope>
    <source>
        <strain evidence="7 8">RI</strain>
    </source>
</reference>
<comment type="cofactor">
    <cofactor evidence="1">
        <name>Mg(2+)</name>
        <dbReference type="ChEBI" id="CHEBI:18420"/>
    </cofactor>
</comment>
<name>I7I848_BABMR</name>
<dbReference type="GO" id="GO:0005737">
    <property type="term" value="C:cytoplasm"/>
    <property type="evidence" value="ECO:0007669"/>
    <property type="project" value="InterPro"/>
</dbReference>
<dbReference type="VEuPathDB" id="PiroplasmaDB:BMR1_01G02075"/>
<dbReference type="Proteomes" id="UP000002899">
    <property type="component" value="Chromosome I"/>
</dbReference>
<dbReference type="Pfam" id="PF00719">
    <property type="entry name" value="Pyrophosphatase"/>
    <property type="match status" value="1"/>
</dbReference>
<dbReference type="InterPro" id="IPR036649">
    <property type="entry name" value="Pyrophosphatase_sf"/>
</dbReference>
<dbReference type="KEGG" id="bmic:BMR1_01G02075"/>
<dbReference type="OMA" id="CASQYNA"/>
<dbReference type="GeneID" id="24423487"/>
<dbReference type="Gene3D" id="3.90.80.10">
    <property type="entry name" value="Inorganic pyrophosphatase"/>
    <property type="match status" value="1"/>
</dbReference>
<evidence type="ECO:0000256" key="3">
    <source>
        <dbReference type="ARBA" id="ARBA00012146"/>
    </source>
</evidence>
<evidence type="ECO:0000256" key="6">
    <source>
        <dbReference type="ARBA" id="ARBA00022842"/>
    </source>
</evidence>
<gene>
    <name evidence="7" type="ORF">BMR1_01G02075</name>
</gene>
<evidence type="ECO:0000256" key="1">
    <source>
        <dbReference type="ARBA" id="ARBA00001946"/>
    </source>
</evidence>
<dbReference type="PROSITE" id="PS00387">
    <property type="entry name" value="PPASE"/>
    <property type="match status" value="1"/>
</dbReference>
<keyword evidence="6" id="KW-0460">Magnesium</keyword>
<reference evidence="7 8" key="2">
    <citation type="journal article" date="2013" name="PLoS ONE">
        <title>Whole genome mapping and re-organization of the nuclear and mitochondrial genomes of Babesia microti isolates.</title>
        <authorList>
            <person name="Cornillot E."/>
            <person name="Dassouli A."/>
            <person name="Garg A."/>
            <person name="Pachikara N."/>
            <person name="Randazzo S."/>
            <person name="Depoix D."/>
            <person name="Carcy B."/>
            <person name="Delbecq S."/>
            <person name="Frutos R."/>
            <person name="Silva J.C."/>
            <person name="Sutton R."/>
            <person name="Krause P.J."/>
            <person name="Mamoun C.B."/>
        </authorList>
    </citation>
    <scope>NUCLEOTIDE SEQUENCE [LARGE SCALE GENOMIC DNA]</scope>
    <source>
        <strain evidence="7 8">RI</strain>
    </source>
</reference>
<accession>I7I848</accession>
<dbReference type="PANTHER" id="PTHR10286">
    <property type="entry name" value="INORGANIC PYROPHOSPHATASE"/>
    <property type="match status" value="1"/>
</dbReference>
<sequence length="302" mass="35182">MNLKLINIFTTLLNRYIPLIFVHSHICPRPEYYLFVNTYRKFHSIHNSLLYSHTVNYDKMINKVFQSLNLITKGNLGDAEFKIYFSDASGNKVSPWHFNHIDEISSVDSDGNKVFPMIVEISKNQLEKLEIDTKTSENPIKQDLKNGIVRLYPKPNPFNYGAMPKTWEDPKEFVEEGGSKYFGDNDPLDLVEISPVPYKPGDILTVKVIGALGLIDQDEMDWKIIVISTHNENYKNISNMQDAEKYYPSICHDIVHWYKTYKVPNNRFIRNEQYLTVDEAMNIIDNAKKAYDSNKWKDENLV</sequence>
<dbReference type="SUPFAM" id="SSF50324">
    <property type="entry name" value="Inorganic pyrophosphatase"/>
    <property type="match status" value="1"/>
</dbReference>
<dbReference type="RefSeq" id="XP_012647482.1">
    <property type="nucleotide sequence ID" value="XM_012792028.1"/>
</dbReference>
<evidence type="ECO:0000313" key="8">
    <source>
        <dbReference type="Proteomes" id="UP000002899"/>
    </source>
</evidence>
<comment type="similarity">
    <text evidence="2">Belongs to the PPase family.</text>
</comment>
<dbReference type="EC" id="3.6.1.1" evidence="3"/>
<dbReference type="EMBL" id="FO082871">
    <property type="protein sequence ID" value="CCF72873.1"/>
    <property type="molecule type" value="Genomic_DNA"/>
</dbReference>
<keyword evidence="5 7" id="KW-0378">Hydrolase</keyword>
<reference evidence="7 8" key="1">
    <citation type="journal article" date="2012" name="Nucleic Acids Res.">
        <title>Sequencing of the smallest Apicomplexan genome from the human pathogen Babesia microti.</title>
        <authorList>
            <person name="Cornillot E."/>
            <person name="Hadj-Kaddour K."/>
            <person name="Dassouli A."/>
            <person name="Noel B."/>
            <person name="Ranwez V."/>
            <person name="Vacherie B."/>
            <person name="Augagneur Y."/>
            <person name="Bres V."/>
            <person name="Duclos A."/>
            <person name="Randazzo S."/>
            <person name="Carcy B."/>
            <person name="Debierre-Grockiego F."/>
            <person name="Delbecq S."/>
            <person name="Moubri-Menage K."/>
            <person name="Shams-Eldin H."/>
            <person name="Usmani-Brown S."/>
            <person name="Bringaud F."/>
            <person name="Wincker P."/>
            <person name="Vivares C.P."/>
            <person name="Schwarz R.T."/>
            <person name="Schetters T.P."/>
            <person name="Krause P.J."/>
            <person name="Gorenflot A."/>
            <person name="Berry V."/>
            <person name="Barbe V."/>
            <person name="Ben Mamoun C."/>
        </authorList>
    </citation>
    <scope>NUCLEOTIDE SEQUENCE [LARGE SCALE GENOMIC DNA]</scope>
    <source>
        <strain evidence="7 8">RI</strain>
    </source>
</reference>
<keyword evidence="4" id="KW-0479">Metal-binding</keyword>
<dbReference type="GO" id="GO:0000287">
    <property type="term" value="F:magnesium ion binding"/>
    <property type="evidence" value="ECO:0007669"/>
    <property type="project" value="InterPro"/>
</dbReference>
<evidence type="ECO:0000256" key="2">
    <source>
        <dbReference type="ARBA" id="ARBA00006220"/>
    </source>
</evidence>
<evidence type="ECO:0000256" key="5">
    <source>
        <dbReference type="ARBA" id="ARBA00022801"/>
    </source>
</evidence>